<comment type="similarity">
    <text evidence="1">Belongs to the LysR transcriptional regulatory family.</text>
</comment>
<dbReference type="RefSeq" id="WP_206091578.1">
    <property type="nucleotide sequence ID" value="NZ_CP065053.1"/>
</dbReference>
<evidence type="ECO:0000256" key="1">
    <source>
        <dbReference type="ARBA" id="ARBA00009437"/>
    </source>
</evidence>
<evidence type="ECO:0000256" key="4">
    <source>
        <dbReference type="ARBA" id="ARBA00023163"/>
    </source>
</evidence>
<dbReference type="InterPro" id="IPR036388">
    <property type="entry name" value="WH-like_DNA-bd_sf"/>
</dbReference>
<name>A0AA48WHZ5_9BURK</name>
<dbReference type="PANTHER" id="PTHR30579">
    <property type="entry name" value="TRANSCRIPTIONAL REGULATOR"/>
    <property type="match status" value="1"/>
</dbReference>
<dbReference type="SUPFAM" id="SSF53850">
    <property type="entry name" value="Periplasmic binding protein-like II"/>
    <property type="match status" value="1"/>
</dbReference>
<dbReference type="InterPro" id="IPR036390">
    <property type="entry name" value="WH_DNA-bd_sf"/>
</dbReference>
<keyword evidence="2" id="KW-0805">Transcription regulation</keyword>
<dbReference type="EMBL" id="CP065053">
    <property type="protein sequence ID" value="QPI52078.1"/>
    <property type="molecule type" value="Genomic_DNA"/>
</dbReference>
<dbReference type="InterPro" id="IPR000847">
    <property type="entry name" value="LysR_HTH_N"/>
</dbReference>
<dbReference type="Proteomes" id="UP000662888">
    <property type="component" value="Chromosome"/>
</dbReference>
<feature type="domain" description="HTH lysR-type" evidence="5">
    <location>
        <begin position="6"/>
        <end position="63"/>
    </location>
</feature>
<reference evidence="6 7" key="1">
    <citation type="submission" date="2020-11" db="EMBL/GenBank/DDBJ databases">
        <authorList>
            <person name="Sun Q."/>
        </authorList>
    </citation>
    <scope>NUCLEOTIDE SEQUENCE [LARGE SCALE GENOMIC DNA]</scope>
    <source>
        <strain evidence="6 7">P8398</strain>
    </source>
</reference>
<evidence type="ECO:0000313" key="6">
    <source>
        <dbReference type="EMBL" id="QPI52078.1"/>
    </source>
</evidence>
<dbReference type="Gene3D" id="3.40.190.10">
    <property type="entry name" value="Periplasmic binding protein-like II"/>
    <property type="match status" value="2"/>
</dbReference>
<proteinExistence type="inferred from homology"/>
<evidence type="ECO:0000259" key="5">
    <source>
        <dbReference type="PROSITE" id="PS50931"/>
    </source>
</evidence>
<keyword evidence="7" id="KW-1185">Reference proteome</keyword>
<dbReference type="InterPro" id="IPR050176">
    <property type="entry name" value="LTTR"/>
</dbReference>
<dbReference type="Pfam" id="PF00126">
    <property type="entry name" value="HTH_1"/>
    <property type="match status" value="1"/>
</dbReference>
<protein>
    <submittedName>
        <fullName evidence="6">LysR family transcriptional regulator</fullName>
    </submittedName>
</protein>
<keyword evidence="4" id="KW-0804">Transcription</keyword>
<keyword evidence="3" id="KW-0238">DNA-binding</keyword>
<dbReference type="Gene3D" id="1.10.10.10">
    <property type="entry name" value="Winged helix-like DNA-binding domain superfamily/Winged helix DNA-binding domain"/>
    <property type="match status" value="1"/>
</dbReference>
<evidence type="ECO:0000256" key="3">
    <source>
        <dbReference type="ARBA" id="ARBA00023125"/>
    </source>
</evidence>
<dbReference type="InterPro" id="IPR005119">
    <property type="entry name" value="LysR_subst-bd"/>
</dbReference>
<dbReference type="Pfam" id="PF03466">
    <property type="entry name" value="LysR_substrate"/>
    <property type="match status" value="1"/>
</dbReference>
<dbReference type="SUPFAM" id="SSF46785">
    <property type="entry name" value="Winged helix' DNA-binding domain"/>
    <property type="match status" value="1"/>
</dbReference>
<organism evidence="6 7">
    <name type="scientific">Massilia antarctica</name>
    <dbReference type="NCBI Taxonomy" id="2765360"/>
    <lineage>
        <taxon>Bacteria</taxon>
        <taxon>Pseudomonadati</taxon>
        <taxon>Pseudomonadota</taxon>
        <taxon>Betaproteobacteria</taxon>
        <taxon>Burkholderiales</taxon>
        <taxon>Oxalobacteraceae</taxon>
        <taxon>Telluria group</taxon>
        <taxon>Massilia</taxon>
    </lineage>
</organism>
<gene>
    <name evidence="6" type="ORF">IV454_11585</name>
</gene>
<sequence length="311" mass="32455">MRTVNFELDTLRSFATGIDLGSYAKAAAQLGRSTSAVSAQLKKLEEQAGVVLFRKSGRGLALTDAGTTLLAYARRMLAMNDEAALALRGASLAGEVRLGLQEDVGEALLAWVLGQFIRSHPHARIDVCVARSAQLQRRVATGQLDLAIAWDAGAEDARGEHLATLPLHWIGPGGAAQAMTTGPGPLPLVLLEAPCALRDIATDALDQAGIRWRCAFSSASLSALWAASAAGLGMTIRTRIGLPPALAPIDPLANGLPALPTIDLAMHRRRGDDSALTTLLADLLRQAVHELAGAGRPAAHPPARAASLTSC</sequence>
<accession>A0AA48WHZ5</accession>
<dbReference type="PANTHER" id="PTHR30579:SF7">
    <property type="entry name" value="HTH-TYPE TRANSCRIPTIONAL REGULATOR LRHA-RELATED"/>
    <property type="match status" value="1"/>
</dbReference>
<evidence type="ECO:0000313" key="7">
    <source>
        <dbReference type="Proteomes" id="UP000662888"/>
    </source>
</evidence>
<evidence type="ECO:0000256" key="2">
    <source>
        <dbReference type="ARBA" id="ARBA00023015"/>
    </source>
</evidence>
<dbReference type="PROSITE" id="PS50931">
    <property type="entry name" value="HTH_LYSR"/>
    <property type="match status" value="1"/>
</dbReference>